<dbReference type="PIRSF" id="PIRSF005384">
    <property type="entry name" value="RpiB_LacA_B"/>
    <property type="match status" value="1"/>
</dbReference>
<comment type="similarity">
    <text evidence="1">Belongs to the LacAB/RpiB family.</text>
</comment>
<dbReference type="NCBIfam" id="TIGR00689">
    <property type="entry name" value="rpiB_lacA_lacB"/>
    <property type="match status" value="1"/>
</dbReference>
<evidence type="ECO:0000313" key="4">
    <source>
        <dbReference type="EMBL" id="SEJ76759.1"/>
    </source>
</evidence>
<dbReference type="PANTHER" id="PTHR43732">
    <property type="entry name" value="RIBOSE 5-PHOSPHATE ISOMERASE-RELATED"/>
    <property type="match status" value="1"/>
</dbReference>
<evidence type="ECO:0000256" key="1">
    <source>
        <dbReference type="ARBA" id="ARBA00008754"/>
    </source>
</evidence>
<dbReference type="PANTHER" id="PTHR43732:SF1">
    <property type="entry name" value="RIBOSE 5-PHOSPHATE ISOMERASE"/>
    <property type="match status" value="1"/>
</dbReference>
<feature type="active site" description="Proton acceptor" evidence="3">
    <location>
        <position position="67"/>
    </location>
</feature>
<name>A0A1H7BGM4_9FIRM</name>
<dbReference type="InterPro" id="IPR004785">
    <property type="entry name" value="RpiB"/>
</dbReference>
<protein>
    <submittedName>
        <fullName evidence="4">Ribose 5-phosphate isomerase B</fullName>
    </submittedName>
</protein>
<dbReference type="InterPro" id="IPR036569">
    <property type="entry name" value="RpiB_LacA_LacB_sf"/>
</dbReference>
<dbReference type="STRING" id="84035.SAMN05660742_11679"/>
<sequence length="151" mass="16578">MQKTIVIGSDHAGFSMKTYLIHQLKQQGFCIEDKGTYSEEPVDFSPIAQLVAETVAVDVSKQGLLVCGTGIGMSIMANKVPGIRASLVHDLFSAKATREHNNANVLCMGARVISPAMGWEIASVWLNTEFLGGKHERRIQYIADYEANKHK</sequence>
<dbReference type="InterPro" id="IPR051812">
    <property type="entry name" value="SPI_LacAB/RpiB"/>
</dbReference>
<organism evidence="4 5">
    <name type="scientific">Propionispira arboris</name>
    <dbReference type="NCBI Taxonomy" id="84035"/>
    <lineage>
        <taxon>Bacteria</taxon>
        <taxon>Bacillati</taxon>
        <taxon>Bacillota</taxon>
        <taxon>Negativicutes</taxon>
        <taxon>Selenomonadales</taxon>
        <taxon>Selenomonadaceae</taxon>
        <taxon>Propionispira</taxon>
    </lineage>
</organism>
<dbReference type="GO" id="GO:0016861">
    <property type="term" value="F:intramolecular oxidoreductase activity, interconverting aldoses and ketoses"/>
    <property type="evidence" value="ECO:0007669"/>
    <property type="project" value="UniProtKB-ARBA"/>
</dbReference>
<evidence type="ECO:0000256" key="2">
    <source>
        <dbReference type="ARBA" id="ARBA00023235"/>
    </source>
</evidence>
<evidence type="ECO:0000313" key="5">
    <source>
        <dbReference type="Proteomes" id="UP000199662"/>
    </source>
</evidence>
<dbReference type="Pfam" id="PF02502">
    <property type="entry name" value="LacAB_rpiB"/>
    <property type="match status" value="1"/>
</dbReference>
<dbReference type="NCBIfam" id="TIGR01120">
    <property type="entry name" value="rpiB"/>
    <property type="match status" value="1"/>
</dbReference>
<keyword evidence="2 4" id="KW-0413">Isomerase</keyword>
<proteinExistence type="inferred from homology"/>
<feature type="active site" description="Proton donor" evidence="3">
    <location>
        <position position="100"/>
    </location>
</feature>
<dbReference type="GO" id="GO:0005975">
    <property type="term" value="P:carbohydrate metabolic process"/>
    <property type="evidence" value="ECO:0007669"/>
    <property type="project" value="InterPro"/>
</dbReference>
<dbReference type="NCBIfam" id="NF004051">
    <property type="entry name" value="PRK05571.1"/>
    <property type="match status" value="1"/>
</dbReference>
<keyword evidence="5" id="KW-1185">Reference proteome</keyword>
<dbReference type="EMBL" id="FNZK01000016">
    <property type="protein sequence ID" value="SEJ76759.1"/>
    <property type="molecule type" value="Genomic_DNA"/>
</dbReference>
<dbReference type="RefSeq" id="WP_091833399.1">
    <property type="nucleotide sequence ID" value="NZ_FNZK01000016.1"/>
</dbReference>
<dbReference type="AlphaFoldDB" id="A0A1H7BGM4"/>
<reference evidence="4 5" key="1">
    <citation type="submission" date="2016-10" db="EMBL/GenBank/DDBJ databases">
        <authorList>
            <person name="de Groot N.N."/>
        </authorList>
    </citation>
    <scope>NUCLEOTIDE SEQUENCE [LARGE SCALE GENOMIC DNA]</scope>
    <source>
        <strain evidence="4 5">DSM 2179</strain>
    </source>
</reference>
<gene>
    <name evidence="4" type="ORF">SAMN05660742_11679</name>
</gene>
<accession>A0A1H7BGM4</accession>
<dbReference type="Proteomes" id="UP000199662">
    <property type="component" value="Unassembled WGS sequence"/>
</dbReference>
<evidence type="ECO:0000256" key="3">
    <source>
        <dbReference type="PIRSR" id="PIRSR005384-1"/>
    </source>
</evidence>
<dbReference type="Gene3D" id="3.40.1400.10">
    <property type="entry name" value="Sugar-phosphate isomerase, RpiB/LacA/LacB"/>
    <property type="match status" value="1"/>
</dbReference>
<dbReference type="SUPFAM" id="SSF89623">
    <property type="entry name" value="Ribose/Galactose isomerase RpiB/AlsB"/>
    <property type="match status" value="1"/>
</dbReference>
<dbReference type="InterPro" id="IPR003500">
    <property type="entry name" value="RpiB_LacA_LacB"/>
</dbReference>